<evidence type="ECO:0000256" key="1">
    <source>
        <dbReference type="SAM" id="SignalP"/>
    </source>
</evidence>
<evidence type="ECO:0008006" key="4">
    <source>
        <dbReference type="Google" id="ProtNLM"/>
    </source>
</evidence>
<evidence type="ECO:0000313" key="3">
    <source>
        <dbReference type="Proteomes" id="UP001469553"/>
    </source>
</evidence>
<dbReference type="Proteomes" id="UP001469553">
    <property type="component" value="Unassembled WGS sequence"/>
</dbReference>
<keyword evidence="1" id="KW-0732">Signal</keyword>
<comment type="caution">
    <text evidence="2">The sequence shown here is derived from an EMBL/GenBank/DDBJ whole genome shotgun (WGS) entry which is preliminary data.</text>
</comment>
<organism evidence="2 3">
    <name type="scientific">Ameca splendens</name>
    <dbReference type="NCBI Taxonomy" id="208324"/>
    <lineage>
        <taxon>Eukaryota</taxon>
        <taxon>Metazoa</taxon>
        <taxon>Chordata</taxon>
        <taxon>Craniata</taxon>
        <taxon>Vertebrata</taxon>
        <taxon>Euteleostomi</taxon>
        <taxon>Actinopterygii</taxon>
        <taxon>Neopterygii</taxon>
        <taxon>Teleostei</taxon>
        <taxon>Neoteleostei</taxon>
        <taxon>Acanthomorphata</taxon>
        <taxon>Ovalentaria</taxon>
        <taxon>Atherinomorphae</taxon>
        <taxon>Cyprinodontiformes</taxon>
        <taxon>Goodeidae</taxon>
        <taxon>Ameca</taxon>
    </lineage>
</organism>
<reference evidence="2 3" key="1">
    <citation type="submission" date="2021-06" db="EMBL/GenBank/DDBJ databases">
        <authorList>
            <person name="Palmer J.M."/>
        </authorList>
    </citation>
    <scope>NUCLEOTIDE SEQUENCE [LARGE SCALE GENOMIC DNA]</scope>
    <source>
        <strain evidence="2 3">AS_MEX2019</strain>
        <tissue evidence="2">Muscle</tissue>
    </source>
</reference>
<keyword evidence="3" id="KW-1185">Reference proteome</keyword>
<feature type="signal peptide" evidence="1">
    <location>
        <begin position="1"/>
        <end position="19"/>
    </location>
</feature>
<name>A0ABV0XIL9_9TELE</name>
<accession>A0ABV0XIL9</accession>
<evidence type="ECO:0000313" key="2">
    <source>
        <dbReference type="EMBL" id="MEQ2281290.1"/>
    </source>
</evidence>
<protein>
    <recommendedName>
        <fullName evidence="4">Secreted protein</fullName>
    </recommendedName>
</protein>
<proteinExistence type="predicted"/>
<gene>
    <name evidence="2" type="ORF">AMECASPLE_028693</name>
</gene>
<feature type="chain" id="PRO_5046553533" description="Secreted protein" evidence="1">
    <location>
        <begin position="20"/>
        <end position="105"/>
    </location>
</feature>
<sequence length="105" mass="12617">MARWFRWFWISAQSSQSSSFFFLFSRILPDRLGRRTHQRKYVLLSLLLQNSSQSYMVFLDRRVCFLEMLSHPPAATEEQAVLWWQSDSKGRYGFFPPAEHLNFTF</sequence>
<dbReference type="EMBL" id="JAHRIP010003192">
    <property type="protein sequence ID" value="MEQ2281290.1"/>
    <property type="molecule type" value="Genomic_DNA"/>
</dbReference>